<evidence type="ECO:0000313" key="4">
    <source>
        <dbReference type="EMBL" id="AIQ61616.1"/>
    </source>
</evidence>
<name>A0A089LJA3_PAEBO</name>
<sequence length="273" mass="29920">MKNIVRSLEDIVNLAPILKAAFPYDVSIAVCDTEKFIAYFPGVSIDLGIRAGQIILADEPLYHALKNDEFSKANVPKDYYGYEFVGTVLPVHEENGRVCGAICIQVRRQTELREIADQISVSLNQANARIGHVAEGSGLLADFSQKLLLQSETTAESVKKSDEVLTVLRKVADQTNLLGINAAIEAAHAGDKGRGFDVVAKEIRKFSKETEQSAQRIRDTLGEIQAAMKQISQSIHQIASVGQEQAASTNEISSFIEEIRTMSGQLNQFAQKL</sequence>
<dbReference type="OrthoDB" id="9807021at2"/>
<dbReference type="PANTHER" id="PTHR32089:SF112">
    <property type="entry name" value="LYSOZYME-LIKE PROTEIN-RELATED"/>
    <property type="match status" value="1"/>
</dbReference>
<dbReference type="HOGENOM" id="CLU_043276_0_0_9"/>
<dbReference type="EMBL" id="CP009285">
    <property type="protein sequence ID" value="AIQ61616.1"/>
    <property type="molecule type" value="Genomic_DNA"/>
</dbReference>
<dbReference type="Gene3D" id="1.10.287.950">
    <property type="entry name" value="Methyl-accepting chemotaxis protein"/>
    <property type="match status" value="1"/>
</dbReference>
<feature type="domain" description="Methyl-accepting transducer" evidence="3">
    <location>
        <begin position="155"/>
        <end position="273"/>
    </location>
</feature>
<keyword evidence="5" id="KW-1185">Reference proteome</keyword>
<keyword evidence="1 2" id="KW-0807">Transducer</keyword>
<evidence type="ECO:0000256" key="2">
    <source>
        <dbReference type="PROSITE-ProRule" id="PRU00284"/>
    </source>
</evidence>
<organism evidence="4 5">
    <name type="scientific">Paenibacillus borealis</name>
    <dbReference type="NCBI Taxonomy" id="160799"/>
    <lineage>
        <taxon>Bacteria</taxon>
        <taxon>Bacillati</taxon>
        <taxon>Bacillota</taxon>
        <taxon>Bacilli</taxon>
        <taxon>Bacillales</taxon>
        <taxon>Paenibacillaceae</taxon>
        <taxon>Paenibacillus</taxon>
    </lineage>
</organism>
<gene>
    <name evidence="4" type="ORF">PBOR_35480</name>
</gene>
<dbReference type="AlphaFoldDB" id="A0A089LJA3"/>
<proteinExistence type="predicted"/>
<dbReference type="SUPFAM" id="SSF58104">
    <property type="entry name" value="Methyl-accepting chemotaxis protein (MCP) signaling domain"/>
    <property type="match status" value="1"/>
</dbReference>
<protein>
    <submittedName>
        <fullName evidence="4">Chemotaxis protein</fullName>
    </submittedName>
</protein>
<dbReference type="GO" id="GO:0007165">
    <property type="term" value="P:signal transduction"/>
    <property type="evidence" value="ECO:0007669"/>
    <property type="project" value="UniProtKB-KW"/>
</dbReference>
<dbReference type="KEGG" id="pbd:PBOR_35480"/>
<evidence type="ECO:0000259" key="3">
    <source>
        <dbReference type="PROSITE" id="PS50111"/>
    </source>
</evidence>
<accession>A0A089LJA3</accession>
<dbReference type="SMART" id="SM00283">
    <property type="entry name" value="MA"/>
    <property type="match status" value="1"/>
</dbReference>
<dbReference type="PROSITE" id="PS50111">
    <property type="entry name" value="CHEMOTAXIS_TRANSDUC_2"/>
    <property type="match status" value="1"/>
</dbReference>
<dbReference type="Pfam" id="PF00015">
    <property type="entry name" value="MCPsignal"/>
    <property type="match status" value="1"/>
</dbReference>
<evidence type="ECO:0000313" key="5">
    <source>
        <dbReference type="Proteomes" id="UP000029518"/>
    </source>
</evidence>
<dbReference type="RefSeq" id="WP_042218526.1">
    <property type="nucleotide sequence ID" value="NZ_CP009285.1"/>
</dbReference>
<reference evidence="4" key="1">
    <citation type="submission" date="2014-08" db="EMBL/GenBank/DDBJ databases">
        <title>Comparative genomics of the Paenibacillus odorifer group.</title>
        <authorList>
            <person name="den Bakker H.C."/>
            <person name="Tsai Y.-C.Y.-C."/>
            <person name="Martin N."/>
            <person name="Korlach J."/>
            <person name="Wiedmann M."/>
        </authorList>
    </citation>
    <scope>NUCLEOTIDE SEQUENCE [LARGE SCALE GENOMIC DNA]</scope>
    <source>
        <strain evidence="4">DSM 13188</strain>
    </source>
</reference>
<dbReference type="InterPro" id="IPR004089">
    <property type="entry name" value="MCPsignal_dom"/>
</dbReference>
<dbReference type="PANTHER" id="PTHR32089">
    <property type="entry name" value="METHYL-ACCEPTING CHEMOTAXIS PROTEIN MCPB"/>
    <property type="match status" value="1"/>
</dbReference>
<dbReference type="GO" id="GO:0016020">
    <property type="term" value="C:membrane"/>
    <property type="evidence" value="ECO:0007669"/>
    <property type="project" value="InterPro"/>
</dbReference>
<evidence type="ECO:0000256" key="1">
    <source>
        <dbReference type="ARBA" id="ARBA00023224"/>
    </source>
</evidence>
<dbReference type="Proteomes" id="UP000029518">
    <property type="component" value="Chromosome"/>
</dbReference>